<evidence type="ECO:0000313" key="1">
    <source>
        <dbReference type="EMBL" id="ARO15953.1"/>
    </source>
</evidence>
<gene>
    <name evidence="1" type="ORF">BVG79_p1000151</name>
</gene>
<dbReference type="EMBL" id="CP019938">
    <property type="protein sequence ID" value="ARO15953.1"/>
    <property type="molecule type" value="Genomic_DNA"/>
</dbReference>
<name>A0A1W6P3H1_9RHOB</name>
<sequence length="59" mass="6093">MGKAAAFTARGAAAGWHCGSIATRPQGAAVSGGMVRLAIRRTMLTTTIGCFVEWSFGYA</sequence>
<dbReference type="KEGG" id="kro:BVG79_p1000151"/>
<keyword evidence="1" id="KW-0614">Plasmid</keyword>
<proteinExistence type="predicted"/>
<keyword evidence="2" id="KW-1185">Reference proteome</keyword>
<dbReference type="AlphaFoldDB" id="A0A1W6P3H1"/>
<accession>A0A1W6P3H1</accession>
<reference evidence="1 2" key="1">
    <citation type="submission" date="2017-02" db="EMBL/GenBank/DDBJ databases">
        <title>Ketogulonicigenium robustum SPU B003 Genome sequencing and assembly.</title>
        <authorList>
            <person name="Li Y."/>
            <person name="Liu L."/>
            <person name="Wang C."/>
            <person name="Zhang M."/>
            <person name="Zhang T."/>
            <person name="Zhang Y."/>
        </authorList>
    </citation>
    <scope>NUCLEOTIDE SEQUENCE [LARGE SCALE GENOMIC DNA]</scope>
    <source>
        <strain evidence="1 2">SPU_B003</strain>
        <plasmid evidence="1 2">unnamed1</plasmid>
    </source>
</reference>
<evidence type="ECO:0000313" key="2">
    <source>
        <dbReference type="Proteomes" id="UP000242447"/>
    </source>
</evidence>
<geneLocation type="plasmid" evidence="1">
    <name>unnamed1</name>
</geneLocation>
<dbReference type="Proteomes" id="UP000242447">
    <property type="component" value="Plasmid unnamed1"/>
</dbReference>
<organism evidence="1 2">
    <name type="scientific">Ketogulonicigenium robustum</name>
    <dbReference type="NCBI Taxonomy" id="92947"/>
    <lineage>
        <taxon>Bacteria</taxon>
        <taxon>Pseudomonadati</taxon>
        <taxon>Pseudomonadota</taxon>
        <taxon>Alphaproteobacteria</taxon>
        <taxon>Rhodobacterales</taxon>
        <taxon>Roseobacteraceae</taxon>
        <taxon>Ketogulonicigenium</taxon>
    </lineage>
</organism>
<protein>
    <submittedName>
        <fullName evidence="1">Uncharacterized protein</fullName>
    </submittedName>
</protein>